<keyword evidence="2" id="KW-1185">Reference proteome</keyword>
<comment type="caution">
    <text evidence="1">The sequence shown here is derived from an EMBL/GenBank/DDBJ whole genome shotgun (WGS) entry which is preliminary data.</text>
</comment>
<dbReference type="OrthoDB" id="8235971at2"/>
<evidence type="ECO:0000313" key="2">
    <source>
        <dbReference type="Proteomes" id="UP000271925"/>
    </source>
</evidence>
<dbReference type="Proteomes" id="UP000271925">
    <property type="component" value="Unassembled WGS sequence"/>
</dbReference>
<accession>A0A3P1BNE1</accession>
<dbReference type="EMBL" id="RQJO01000009">
    <property type="protein sequence ID" value="RRB02660.1"/>
    <property type="molecule type" value="Genomic_DNA"/>
</dbReference>
<gene>
    <name evidence="1" type="ORF">EHT25_19635</name>
</gene>
<evidence type="ECO:0000313" key="1">
    <source>
        <dbReference type="EMBL" id="RRB02660.1"/>
    </source>
</evidence>
<organism evidence="1 2">
    <name type="scientific">Larkinella rosea</name>
    <dbReference type="NCBI Taxonomy" id="2025312"/>
    <lineage>
        <taxon>Bacteria</taxon>
        <taxon>Pseudomonadati</taxon>
        <taxon>Bacteroidota</taxon>
        <taxon>Cytophagia</taxon>
        <taxon>Cytophagales</taxon>
        <taxon>Spirosomataceae</taxon>
        <taxon>Larkinella</taxon>
    </lineage>
</organism>
<dbReference type="AlphaFoldDB" id="A0A3P1BNE1"/>
<reference evidence="1 2" key="1">
    <citation type="submission" date="2018-11" db="EMBL/GenBank/DDBJ databases">
        <authorList>
            <person name="Zhou Z."/>
            <person name="Wang G."/>
        </authorList>
    </citation>
    <scope>NUCLEOTIDE SEQUENCE [LARGE SCALE GENOMIC DNA]</scope>
    <source>
        <strain evidence="1 2">KCTC52004</strain>
    </source>
</reference>
<proteinExistence type="predicted"/>
<sequence>MERVIEEIKYEKRVVAFIDILGFKDIIKTSESNPAKLNLIYESLLFLKNREKPEEWNLQLIEIEEYAQKRGLAKFNIADKTSCTCFSDSIVISVQIEEENINEIISTLITNLSFIGAKLMTDGILFRGAITIGNIIHKDNGLVIGQALIDAYQLELSVAKNPRIILSKNLLEKLNYPIETNKDRFPYHQYLSRFDDGCVGFHQMIYFQVLQSWTEMEISELKSELKKVKQAIIDGLDSSFEFSDIHSKFKWLKAEYEKLIILENGVKEKIHELNDGIAGQNIHYSYTDNFYYPKKSKKV</sequence>
<name>A0A3P1BNE1_9BACT</name>
<protein>
    <submittedName>
        <fullName evidence="1">Uncharacterized protein</fullName>
    </submittedName>
</protein>
<dbReference type="RefSeq" id="WP_124876823.1">
    <property type="nucleotide sequence ID" value="NZ_RQJO01000009.1"/>
</dbReference>